<keyword evidence="2" id="KW-1185">Reference proteome</keyword>
<evidence type="ECO:0000313" key="2">
    <source>
        <dbReference type="Proteomes" id="UP000026962"/>
    </source>
</evidence>
<reference evidence="1" key="2">
    <citation type="submission" date="2018-05" db="EMBL/GenBank/DDBJ databases">
        <title>OpunRS2 (Oryza punctata Reference Sequence Version 2).</title>
        <authorList>
            <person name="Zhang J."/>
            <person name="Kudrna D."/>
            <person name="Lee S."/>
            <person name="Talag J."/>
            <person name="Welchert J."/>
            <person name="Wing R.A."/>
        </authorList>
    </citation>
    <scope>NUCLEOTIDE SEQUENCE [LARGE SCALE GENOMIC DNA]</scope>
</reference>
<evidence type="ECO:0000313" key="1">
    <source>
        <dbReference type="EnsemblPlants" id="OPUNC11G19730.1"/>
    </source>
</evidence>
<organism evidence="1">
    <name type="scientific">Oryza punctata</name>
    <name type="common">Red rice</name>
    <dbReference type="NCBI Taxonomy" id="4537"/>
    <lineage>
        <taxon>Eukaryota</taxon>
        <taxon>Viridiplantae</taxon>
        <taxon>Streptophyta</taxon>
        <taxon>Embryophyta</taxon>
        <taxon>Tracheophyta</taxon>
        <taxon>Spermatophyta</taxon>
        <taxon>Magnoliopsida</taxon>
        <taxon>Liliopsida</taxon>
        <taxon>Poales</taxon>
        <taxon>Poaceae</taxon>
        <taxon>BOP clade</taxon>
        <taxon>Oryzoideae</taxon>
        <taxon>Oryzeae</taxon>
        <taxon>Oryzinae</taxon>
        <taxon>Oryza</taxon>
    </lineage>
</organism>
<reference evidence="1" key="1">
    <citation type="submission" date="2015-04" db="UniProtKB">
        <authorList>
            <consortium name="EnsemblPlants"/>
        </authorList>
    </citation>
    <scope>IDENTIFICATION</scope>
</reference>
<dbReference type="Proteomes" id="UP000026962">
    <property type="component" value="Chromosome 11"/>
</dbReference>
<dbReference type="EnsemblPlants" id="OPUNC11G19730.1">
    <property type="protein sequence ID" value="OPUNC11G19730.1"/>
    <property type="gene ID" value="OPUNC11G19730"/>
</dbReference>
<dbReference type="HOGENOM" id="CLU_2945751_0_0_1"/>
<name>A0A0E0MIB6_ORYPU</name>
<dbReference type="AlphaFoldDB" id="A0A0E0MIB6"/>
<accession>A0A0E0MIB6</accession>
<dbReference type="Gramene" id="OPUNC11G19730.1">
    <property type="protein sequence ID" value="OPUNC11G19730.1"/>
    <property type="gene ID" value="OPUNC11G19730"/>
</dbReference>
<sequence length="60" mass="6935">MCKLCLCNRIITTTHKINVFEACHSFGDAKIYKMKPLSDDDSRSSYTQRYLLMGTNILMN</sequence>
<proteinExistence type="predicted"/>
<protein>
    <submittedName>
        <fullName evidence="1">Uncharacterized protein</fullName>
    </submittedName>
</protein>